<proteinExistence type="predicted"/>
<organism evidence="1 2">
    <name type="scientific">Channa striata</name>
    <name type="common">Snakehead murrel</name>
    <name type="synonym">Ophicephalus striatus</name>
    <dbReference type="NCBI Taxonomy" id="64152"/>
    <lineage>
        <taxon>Eukaryota</taxon>
        <taxon>Metazoa</taxon>
        <taxon>Chordata</taxon>
        <taxon>Craniata</taxon>
        <taxon>Vertebrata</taxon>
        <taxon>Euteleostomi</taxon>
        <taxon>Actinopterygii</taxon>
        <taxon>Neopterygii</taxon>
        <taxon>Teleostei</taxon>
        <taxon>Neoteleostei</taxon>
        <taxon>Acanthomorphata</taxon>
        <taxon>Anabantaria</taxon>
        <taxon>Anabantiformes</taxon>
        <taxon>Channoidei</taxon>
        <taxon>Channidae</taxon>
        <taxon>Channa</taxon>
    </lineage>
</organism>
<evidence type="ECO:0000313" key="1">
    <source>
        <dbReference type="EMBL" id="KAK2842073.1"/>
    </source>
</evidence>
<keyword evidence="2" id="KW-1185">Reference proteome</keyword>
<name>A0AA88MS19_CHASR</name>
<sequence>MRISTGFCTGQTLVPGEDEEAFHTLCKSPENSSVISGGFTTARPAGGVVSAEKQWESVTGVKAKERKTEVHLHFSTKTTTKSVRLLVNVVRSSRGTPGLNCETHWFLQQRELLQDANGFGLFVTTPQQSAVLKRRI</sequence>
<comment type="caution">
    <text evidence="1">The sequence shown here is derived from an EMBL/GenBank/DDBJ whole genome shotgun (WGS) entry which is preliminary data.</text>
</comment>
<gene>
    <name evidence="1" type="ORF">Q5P01_012273</name>
</gene>
<protein>
    <submittedName>
        <fullName evidence="1">Uncharacterized protein</fullName>
    </submittedName>
</protein>
<dbReference type="AlphaFoldDB" id="A0AA88MS19"/>
<accession>A0AA88MS19</accession>
<dbReference type="EMBL" id="JAUPFM010000009">
    <property type="protein sequence ID" value="KAK2842073.1"/>
    <property type="molecule type" value="Genomic_DNA"/>
</dbReference>
<reference evidence="1" key="1">
    <citation type="submission" date="2023-07" db="EMBL/GenBank/DDBJ databases">
        <title>Chromosome-level Genome Assembly of Striped Snakehead (Channa striata).</title>
        <authorList>
            <person name="Liu H."/>
        </authorList>
    </citation>
    <scope>NUCLEOTIDE SEQUENCE</scope>
    <source>
        <strain evidence="1">Gz</strain>
        <tissue evidence="1">Muscle</tissue>
    </source>
</reference>
<evidence type="ECO:0000313" key="2">
    <source>
        <dbReference type="Proteomes" id="UP001187415"/>
    </source>
</evidence>
<dbReference type="Proteomes" id="UP001187415">
    <property type="component" value="Unassembled WGS sequence"/>
</dbReference>